<dbReference type="AlphaFoldDB" id="A0A498KBU9"/>
<reference evidence="2 3" key="1">
    <citation type="submission" date="2018-10" db="EMBL/GenBank/DDBJ databases">
        <title>A high-quality apple genome assembly.</title>
        <authorList>
            <person name="Hu J."/>
        </authorList>
    </citation>
    <scope>NUCLEOTIDE SEQUENCE [LARGE SCALE GENOMIC DNA]</scope>
    <source>
        <strain evidence="3">cv. HFTH1</strain>
        <tissue evidence="2">Young leaf</tissue>
    </source>
</reference>
<proteinExistence type="predicted"/>
<feature type="region of interest" description="Disordered" evidence="1">
    <location>
        <begin position="1"/>
        <end position="45"/>
    </location>
</feature>
<dbReference type="STRING" id="3750.A0A498KBU9"/>
<dbReference type="Pfam" id="PF06364">
    <property type="entry name" value="DUF1068"/>
    <property type="match status" value="1"/>
</dbReference>
<comment type="caution">
    <text evidence="2">The sequence shown here is derived from an EMBL/GenBank/DDBJ whole genome shotgun (WGS) entry which is preliminary data.</text>
</comment>
<evidence type="ECO:0000313" key="3">
    <source>
        <dbReference type="Proteomes" id="UP000290289"/>
    </source>
</evidence>
<dbReference type="InterPro" id="IPR010471">
    <property type="entry name" value="DUF1068"/>
</dbReference>
<dbReference type="PANTHER" id="PTHR32254:SF14">
    <property type="entry name" value="EXPRESSED PROTEIN"/>
    <property type="match status" value="1"/>
</dbReference>
<gene>
    <name evidence="2" type="ORF">DVH24_003937</name>
</gene>
<organism evidence="2 3">
    <name type="scientific">Malus domestica</name>
    <name type="common">Apple</name>
    <name type="synonym">Pyrus malus</name>
    <dbReference type="NCBI Taxonomy" id="3750"/>
    <lineage>
        <taxon>Eukaryota</taxon>
        <taxon>Viridiplantae</taxon>
        <taxon>Streptophyta</taxon>
        <taxon>Embryophyta</taxon>
        <taxon>Tracheophyta</taxon>
        <taxon>Spermatophyta</taxon>
        <taxon>Magnoliopsida</taxon>
        <taxon>eudicotyledons</taxon>
        <taxon>Gunneridae</taxon>
        <taxon>Pentapetalae</taxon>
        <taxon>rosids</taxon>
        <taxon>fabids</taxon>
        <taxon>Rosales</taxon>
        <taxon>Rosaceae</taxon>
        <taxon>Amygdaloideae</taxon>
        <taxon>Maleae</taxon>
        <taxon>Malus</taxon>
    </lineage>
</organism>
<name>A0A498KBU9_MALDO</name>
<dbReference type="Proteomes" id="UP000290289">
    <property type="component" value="Chromosome 3"/>
</dbReference>
<evidence type="ECO:0000313" key="2">
    <source>
        <dbReference type="EMBL" id="RXI03285.1"/>
    </source>
</evidence>
<dbReference type="EMBL" id="RDQH01000329">
    <property type="protein sequence ID" value="RXI03285.1"/>
    <property type="molecule type" value="Genomic_DNA"/>
</dbReference>
<protein>
    <submittedName>
        <fullName evidence="2">Uncharacterized protein</fullName>
    </submittedName>
</protein>
<evidence type="ECO:0000256" key="1">
    <source>
        <dbReference type="SAM" id="MobiDB-lite"/>
    </source>
</evidence>
<accession>A0A498KBU9</accession>
<dbReference type="PANTHER" id="PTHR32254">
    <property type="entry name" value="EXPRESSED PROTEIN"/>
    <property type="match status" value="1"/>
</dbReference>
<sequence>MGLGWARQGRPKGLGFGGSPDSKGGEGRISAGEFPSSDGAQNSTKTCHSIYQIEAPKAKKIASQYQKEADKCSSGMETCEEAREKGEATLEAQQKQTARAASSFPLRSLYYHIVRTVSLCSSSRNKVTDPQAIKIIWFILKLLNV</sequence>
<keyword evidence="3" id="KW-1185">Reference proteome</keyword>